<protein>
    <submittedName>
        <fullName evidence="1">M protein repeat protein</fullName>
    </submittedName>
</protein>
<organism evidence="1 2">
    <name type="scientific">Aspergillus aculeatinus CBS 121060</name>
    <dbReference type="NCBI Taxonomy" id="1448322"/>
    <lineage>
        <taxon>Eukaryota</taxon>
        <taxon>Fungi</taxon>
        <taxon>Dikarya</taxon>
        <taxon>Ascomycota</taxon>
        <taxon>Pezizomycotina</taxon>
        <taxon>Eurotiomycetes</taxon>
        <taxon>Eurotiomycetidae</taxon>
        <taxon>Eurotiales</taxon>
        <taxon>Aspergillaceae</taxon>
        <taxon>Aspergillus</taxon>
        <taxon>Aspergillus subgen. Circumdati</taxon>
    </lineage>
</organism>
<proteinExistence type="predicted"/>
<keyword evidence="2" id="KW-1185">Reference proteome</keyword>
<evidence type="ECO:0000313" key="2">
    <source>
        <dbReference type="Proteomes" id="UP000249661"/>
    </source>
</evidence>
<dbReference type="Proteomes" id="UP000249661">
    <property type="component" value="Unassembled WGS sequence"/>
</dbReference>
<evidence type="ECO:0000313" key="1">
    <source>
        <dbReference type="EMBL" id="RAH65069.1"/>
    </source>
</evidence>
<reference evidence="1" key="1">
    <citation type="submission" date="2018-02" db="EMBL/GenBank/DDBJ databases">
        <title>The genomes of Aspergillus section Nigri reveals drivers in fungal speciation.</title>
        <authorList>
            <consortium name="DOE Joint Genome Institute"/>
            <person name="Vesth T.C."/>
            <person name="Nybo J."/>
            <person name="Theobald S."/>
            <person name="Brandl J."/>
            <person name="Frisvad J.C."/>
            <person name="Nielsen K.F."/>
            <person name="Lyhne E.K."/>
            <person name="Kogle M.E."/>
            <person name="Kuo A."/>
            <person name="Riley R."/>
            <person name="Clum A."/>
            <person name="Nolan M."/>
            <person name="Lipzen A."/>
            <person name="Salamov A."/>
            <person name="Henrissat B."/>
            <person name="Wiebenga A."/>
            <person name="De vries R.P."/>
            <person name="Grigoriev I.V."/>
            <person name="Mortensen U.H."/>
            <person name="Andersen M.R."/>
            <person name="Baker S.E."/>
        </authorList>
    </citation>
    <scope>NUCLEOTIDE SEQUENCE</scope>
    <source>
        <strain evidence="1">CBS 121060</strain>
    </source>
</reference>
<name>A0ACD1GUE5_9EURO</name>
<dbReference type="EMBL" id="KZ825000">
    <property type="protein sequence ID" value="RAH65069.1"/>
    <property type="molecule type" value="Genomic_DNA"/>
</dbReference>
<sequence length="749" mass="85216">MDSRRNSRAAWGSPPPESPLALPPAPSVFQLSSRLAEPAHPSKPDTEKEELRVQVNTLKYELENFKQERDLMVLRHEKELRELQLKADADFRKAQVAESSSHRASHKSETLAKELKEAQDAALNEKAELERRLRTLQDQNQSLQEDVDDTKAQLLDQERQSKYQVNELETIRSSLQKTLEELQNDLQTVRSDMNTTQTRLQERETEVAHLESENLRLKAEGSDTEALSVLKRELSDQVNHIRNLETTNREQTIELRHLRKVQKNVEVVEEQKRSLENQLQLMKGVESELGTVQIQMQILEDERRSWTSLLQGNDQPAELDSPESVVKALLQERIEKATLVDKLGSIEAESLEKEEQIRSLEAEKTTLRKELETVRATASAAGGATADSRAKARLERQRTLAIKEVEYLRAQLKTFDTEEETMNAEQSQFDQQKSEQIATLEKLVDEYRAELAKVHEELSQRESAATQQQQQQQQQQDEPRGVKRPLSPAESDAESERLSILSRKNRSLQDTLTKSEQATTLLRKELEAAKSQLRSLKAKSRTRILELRDNPTAEAENLKMSTLRILKAENQDLLAQLRGGGNNHNAEIKVVPVSTLESMKLDIQDMERAVADKEKRMRRLKEIWTAKSSEFREAVASLLGFKLDFLPNGRVRVTSMFHLSPAYRHGDRDSGGSSSDAQGPGSMGNGEENSIIFDGENGTMKISGGPNSLFAMEIRPLVKFWVEERKDIPCFLAAMTLDFYDKTTRAARM</sequence>
<accession>A0ACD1GUE5</accession>
<gene>
    <name evidence="1" type="ORF">BO66DRAFT_384106</name>
</gene>